<evidence type="ECO:0000313" key="3">
    <source>
        <dbReference type="MGI" id="MGI:2686435"/>
    </source>
</evidence>
<accession>C0LNQ3</accession>
<dbReference type="MGI" id="MGI:2686435">
    <property type="gene designation" value="9330188P03Rik"/>
</dbReference>
<protein>
    <submittedName>
        <fullName evidence="2">MGT-6L</fullName>
    </submittedName>
</protein>
<proteinExistence type="evidence at transcript level"/>
<reference evidence="2" key="1">
    <citation type="journal article" date="2010" name="BMB Rep.">
        <title>Cloning and characterization of a novel gene with alternative splicing in murine mesenchymal stem cell line C3H/10T1/2 by gene trap screening.</title>
        <authorList>
            <person name="Wang M."/>
            <person name="Sun H."/>
            <person name="Jiang F."/>
            <person name="Han J."/>
            <person name="Ye F."/>
            <person name="Wang T."/>
            <person name="Su Y."/>
            <person name="Zou Z."/>
        </authorList>
    </citation>
    <scope>NUCLEOTIDE SEQUENCE</scope>
</reference>
<gene>
    <name evidence="3" type="primary">9330188P03Rik</name>
</gene>
<dbReference type="EMBL" id="FJ748867">
    <property type="protein sequence ID" value="ACN62499.1"/>
    <property type="molecule type" value="mRNA"/>
</dbReference>
<sequence>MTEAGTQLRPVVKDQTQDRVQAKQASNHCATSEALFL</sequence>
<organism evidence="2">
    <name type="scientific">Mus musculus</name>
    <name type="common">Mouse</name>
    <dbReference type="NCBI Taxonomy" id="10090"/>
    <lineage>
        <taxon>Eukaryota</taxon>
        <taxon>Metazoa</taxon>
        <taxon>Chordata</taxon>
        <taxon>Craniata</taxon>
        <taxon>Vertebrata</taxon>
        <taxon>Euteleostomi</taxon>
        <taxon>Mammalia</taxon>
        <taxon>Eutheria</taxon>
        <taxon>Euarchontoglires</taxon>
        <taxon>Glires</taxon>
        <taxon>Rodentia</taxon>
        <taxon>Myomorpha</taxon>
        <taxon>Muroidea</taxon>
        <taxon>Muridae</taxon>
        <taxon>Murinae</taxon>
        <taxon>Mus</taxon>
        <taxon>Mus</taxon>
    </lineage>
</organism>
<evidence type="ECO:0000313" key="2">
    <source>
        <dbReference type="EMBL" id="ACN62499.1"/>
    </source>
</evidence>
<name>C0LNQ3_MOUSE</name>
<dbReference type="AGR" id="MGI:2686435"/>
<dbReference type="AlphaFoldDB" id="C0LNQ3"/>
<evidence type="ECO:0000256" key="1">
    <source>
        <dbReference type="SAM" id="MobiDB-lite"/>
    </source>
</evidence>
<feature type="compositionally biased region" description="Basic and acidic residues" evidence="1">
    <location>
        <begin position="11"/>
        <end position="21"/>
    </location>
</feature>
<feature type="region of interest" description="Disordered" evidence="1">
    <location>
        <begin position="1"/>
        <end position="37"/>
    </location>
</feature>